<dbReference type="SMART" id="SM00184">
    <property type="entry name" value="RING"/>
    <property type="match status" value="1"/>
</dbReference>
<dbReference type="InterPro" id="IPR001841">
    <property type="entry name" value="Znf_RING"/>
</dbReference>
<dbReference type="Gene3D" id="3.30.160.60">
    <property type="entry name" value="Classic Zinc Finger"/>
    <property type="match status" value="1"/>
</dbReference>
<evidence type="ECO:0000256" key="10">
    <source>
        <dbReference type="SAM" id="Coils"/>
    </source>
</evidence>
<dbReference type="SMART" id="SM00557">
    <property type="entry name" value="IG_FLMN"/>
    <property type="match status" value="1"/>
</dbReference>
<dbReference type="EMBL" id="CALNXI010000186">
    <property type="protein sequence ID" value="CAH3021555.1"/>
    <property type="molecule type" value="Genomic_DNA"/>
</dbReference>
<keyword evidence="10" id="KW-0175">Coiled coil</keyword>
<evidence type="ECO:0008006" key="15">
    <source>
        <dbReference type="Google" id="ProtNLM"/>
    </source>
</evidence>
<protein>
    <recommendedName>
        <fullName evidence="15">E3 ubiquitin-protein ligase TRIM71</fullName>
    </recommendedName>
</protein>
<comment type="caution">
    <text evidence="13">The sequence shown here is derived from an EMBL/GenBank/DDBJ whole genome shotgun (WGS) entry which is preliminary data.</text>
</comment>
<gene>
    <name evidence="13" type="ORF">PEVE_00011817</name>
</gene>
<feature type="repeat" description="NHL" evidence="9">
    <location>
        <begin position="524"/>
        <end position="567"/>
    </location>
</feature>
<evidence type="ECO:0000256" key="1">
    <source>
        <dbReference type="ARBA" id="ARBA00008518"/>
    </source>
</evidence>
<evidence type="ECO:0000313" key="13">
    <source>
        <dbReference type="EMBL" id="CAH3021555.1"/>
    </source>
</evidence>
<dbReference type="PANTHER" id="PTHR25462:SF296">
    <property type="entry name" value="MEIOTIC P26, ISOFORM F"/>
    <property type="match status" value="1"/>
</dbReference>
<dbReference type="SMART" id="SM00336">
    <property type="entry name" value="BBOX"/>
    <property type="match status" value="2"/>
</dbReference>
<dbReference type="InterPro" id="IPR047153">
    <property type="entry name" value="TRIM45/56/19-like"/>
</dbReference>
<keyword evidence="3" id="KW-0479">Metal-binding</keyword>
<dbReference type="PROSITE" id="PS50089">
    <property type="entry name" value="ZF_RING_2"/>
    <property type="match status" value="1"/>
</dbReference>
<reference evidence="13 14" key="1">
    <citation type="submission" date="2022-05" db="EMBL/GenBank/DDBJ databases">
        <authorList>
            <consortium name="Genoscope - CEA"/>
            <person name="William W."/>
        </authorList>
    </citation>
    <scope>NUCLEOTIDE SEQUENCE [LARGE SCALE GENOMIC DNA]</scope>
</reference>
<evidence type="ECO:0000256" key="6">
    <source>
        <dbReference type="ARBA" id="ARBA00022833"/>
    </source>
</evidence>
<evidence type="ECO:0000256" key="8">
    <source>
        <dbReference type="PROSITE-ProRule" id="PRU00087"/>
    </source>
</evidence>
<feature type="repeat" description="NHL" evidence="9">
    <location>
        <begin position="665"/>
        <end position="706"/>
    </location>
</feature>
<dbReference type="SUPFAM" id="SSF57850">
    <property type="entry name" value="RING/U-box"/>
    <property type="match status" value="1"/>
</dbReference>
<dbReference type="InterPro" id="IPR017868">
    <property type="entry name" value="Filamin/ABP280_repeat-like"/>
</dbReference>
<evidence type="ECO:0000256" key="4">
    <source>
        <dbReference type="ARBA" id="ARBA00022737"/>
    </source>
</evidence>
<dbReference type="PROSITE" id="PS50194">
    <property type="entry name" value="FILAMIN_REPEAT"/>
    <property type="match status" value="1"/>
</dbReference>
<feature type="repeat" description="NHL" evidence="9">
    <location>
        <begin position="615"/>
        <end position="656"/>
    </location>
</feature>
<comment type="similarity">
    <text evidence="1">Belongs to the TRIM/RBCC family.</text>
</comment>
<evidence type="ECO:0000256" key="7">
    <source>
        <dbReference type="PROSITE-ProRule" id="PRU00024"/>
    </source>
</evidence>
<name>A0ABN8M0Y1_9CNID</name>
<keyword evidence="4" id="KW-0677">Repeat</keyword>
<evidence type="ECO:0000259" key="12">
    <source>
        <dbReference type="PROSITE" id="PS50119"/>
    </source>
</evidence>
<feature type="domain" description="RING-type" evidence="11">
    <location>
        <begin position="16"/>
        <end position="59"/>
    </location>
</feature>
<dbReference type="InterPro" id="IPR001298">
    <property type="entry name" value="Filamin/ABP280_rpt"/>
</dbReference>
<proteinExistence type="inferred from homology"/>
<dbReference type="PROSITE" id="PS00518">
    <property type="entry name" value="ZF_RING_1"/>
    <property type="match status" value="1"/>
</dbReference>
<feature type="domain" description="B box-type" evidence="12">
    <location>
        <begin position="157"/>
        <end position="200"/>
    </location>
</feature>
<keyword evidence="2" id="KW-0597">Phosphoprotein</keyword>
<dbReference type="Gene3D" id="2.60.40.10">
    <property type="entry name" value="Immunoglobulins"/>
    <property type="match status" value="1"/>
</dbReference>
<feature type="repeat" description="Filamin" evidence="8">
    <location>
        <begin position="369"/>
        <end position="472"/>
    </location>
</feature>
<dbReference type="PANTHER" id="PTHR25462">
    <property type="entry name" value="BONUS, ISOFORM C-RELATED"/>
    <property type="match status" value="1"/>
</dbReference>
<evidence type="ECO:0000256" key="2">
    <source>
        <dbReference type="ARBA" id="ARBA00022553"/>
    </source>
</evidence>
<dbReference type="PROSITE" id="PS51125">
    <property type="entry name" value="NHL"/>
    <property type="match status" value="6"/>
</dbReference>
<dbReference type="InterPro" id="IPR013083">
    <property type="entry name" value="Znf_RING/FYVE/PHD"/>
</dbReference>
<feature type="repeat" description="NHL" evidence="9">
    <location>
        <begin position="480"/>
        <end position="523"/>
    </location>
</feature>
<keyword evidence="14" id="KW-1185">Reference proteome</keyword>
<feature type="coiled-coil region" evidence="10">
    <location>
        <begin position="269"/>
        <end position="300"/>
    </location>
</feature>
<dbReference type="Gene3D" id="2.120.10.30">
    <property type="entry name" value="TolB, C-terminal domain"/>
    <property type="match status" value="2"/>
</dbReference>
<dbReference type="SUPFAM" id="SSF57845">
    <property type="entry name" value="B-box zinc-binding domain"/>
    <property type="match status" value="1"/>
</dbReference>
<accession>A0ABN8M0Y1</accession>
<dbReference type="InterPro" id="IPR027370">
    <property type="entry name" value="Znf-RING_euk"/>
</dbReference>
<dbReference type="Gene3D" id="3.30.40.10">
    <property type="entry name" value="Zinc/RING finger domain, C3HC4 (zinc finger)"/>
    <property type="match status" value="1"/>
</dbReference>
<dbReference type="InterPro" id="IPR014756">
    <property type="entry name" value="Ig_E-set"/>
</dbReference>
<evidence type="ECO:0000256" key="5">
    <source>
        <dbReference type="ARBA" id="ARBA00022771"/>
    </source>
</evidence>
<dbReference type="Proteomes" id="UP001159427">
    <property type="component" value="Unassembled WGS sequence"/>
</dbReference>
<keyword evidence="6" id="KW-0862">Zinc</keyword>
<dbReference type="Pfam" id="PF13445">
    <property type="entry name" value="zf-RING_UBOX"/>
    <property type="match status" value="1"/>
</dbReference>
<evidence type="ECO:0000313" key="14">
    <source>
        <dbReference type="Proteomes" id="UP001159427"/>
    </source>
</evidence>
<evidence type="ECO:0000259" key="11">
    <source>
        <dbReference type="PROSITE" id="PS50089"/>
    </source>
</evidence>
<dbReference type="Pfam" id="PF01436">
    <property type="entry name" value="NHL"/>
    <property type="match status" value="3"/>
</dbReference>
<feature type="domain" description="B box-type" evidence="12">
    <location>
        <begin position="92"/>
        <end position="141"/>
    </location>
</feature>
<organism evidence="13 14">
    <name type="scientific">Porites evermanni</name>
    <dbReference type="NCBI Taxonomy" id="104178"/>
    <lineage>
        <taxon>Eukaryota</taxon>
        <taxon>Metazoa</taxon>
        <taxon>Cnidaria</taxon>
        <taxon>Anthozoa</taxon>
        <taxon>Hexacorallia</taxon>
        <taxon>Scleractinia</taxon>
        <taxon>Fungiina</taxon>
        <taxon>Poritidae</taxon>
        <taxon>Porites</taxon>
    </lineage>
</organism>
<evidence type="ECO:0000256" key="9">
    <source>
        <dbReference type="PROSITE-ProRule" id="PRU00504"/>
    </source>
</evidence>
<dbReference type="InterPro" id="IPR013783">
    <property type="entry name" value="Ig-like_fold"/>
</dbReference>
<keyword evidence="5 7" id="KW-0863">Zinc-finger</keyword>
<dbReference type="InterPro" id="IPR001258">
    <property type="entry name" value="NHL_repeat"/>
</dbReference>
<dbReference type="Pfam" id="PF00630">
    <property type="entry name" value="Filamin"/>
    <property type="match status" value="1"/>
</dbReference>
<dbReference type="InterPro" id="IPR000315">
    <property type="entry name" value="Znf_B-box"/>
</dbReference>
<feature type="repeat" description="NHL" evidence="9">
    <location>
        <begin position="571"/>
        <end position="614"/>
    </location>
</feature>
<dbReference type="InterPro" id="IPR017907">
    <property type="entry name" value="Znf_RING_CS"/>
</dbReference>
<dbReference type="InterPro" id="IPR011042">
    <property type="entry name" value="6-blade_b-propeller_TolB-like"/>
</dbReference>
<feature type="repeat" description="NHL" evidence="9">
    <location>
        <begin position="710"/>
        <end position="751"/>
    </location>
</feature>
<evidence type="ECO:0000256" key="3">
    <source>
        <dbReference type="ARBA" id="ARBA00022723"/>
    </source>
</evidence>
<dbReference type="SUPFAM" id="SSF101898">
    <property type="entry name" value="NHL repeat"/>
    <property type="match status" value="1"/>
</dbReference>
<dbReference type="PROSITE" id="PS50119">
    <property type="entry name" value="ZF_BBOX"/>
    <property type="match status" value="2"/>
</dbReference>
<dbReference type="SUPFAM" id="SSF81296">
    <property type="entry name" value="E set domains"/>
    <property type="match status" value="1"/>
</dbReference>
<sequence>MNVQTLLENLDKVLTCSVCHCTFTDPKQLPCLHTFCLHCLNEILRTSGSRSTISCPECRKDIPVPESGNFSELPTDFRMNSLRDVRAIKEGKENVKCGNCEQVNAHGQSFYCFECRSFWCEKCIVAHNTMKASKQHRSLALEDFKTEDFESVLKRPERPAFCQKRNHEREELKLFCIRCVVAMCSVCSSLDHEGHLKVHIEDAANERRMQFRSAIEEQKEKMLLKRSKITKIKEICSKMQEEVINTKQDVQGCVDNLVSVIEAKKQDIFSRMEEKMKESKKRLENQRRELELDFQWIEKEVAKTELLLKERTSAEIVRLEAIFQERVRDDGDTMVDCDLERFRRLFFKGNELLMHILNTEGIGSFQTFLSGTESQQTTAVGEGITEAIYGLESGFVVTTRNSAGQQSYEKLDVVTLKIQNSQGHDSAVVSQIQDNKNGTYNITYFPKEIGTHEASVEVNGKHIDGSPFKVEVKPRQFSPLLSLAGHGSIPGMLIKPCGLAVNELNEIIVTDTGNNRVQILRGDGSYVREFGRAKKALIFPAGVALDRYGNIFVVDCNDHRVNMFNGQGKLLCKFGGQGSLDHQLNNPHGVSVDSDGNIMVADSGNKQVKIFSSTGQFVDKFGGKDLFVNPYDAVDNDKHIFVLDRGDHSIKVFSKVGCKSNYRYKIGGEGEGDGKFKEPWSFSFNNVGHLMVCDSYNHRIQLFEPGGKFLAKFGTKGEGKGEFKKPTKAAVLRDGKIIVSDFHNHTIQVFE</sequence>